<dbReference type="EMBL" id="KB020892">
    <property type="protein sequence ID" value="ELA28889.1"/>
    <property type="molecule type" value="Genomic_DNA"/>
</dbReference>
<evidence type="ECO:0000256" key="1">
    <source>
        <dbReference type="SAM" id="MobiDB-lite"/>
    </source>
</evidence>
<reference evidence="2" key="1">
    <citation type="submission" date="2012-08" db="EMBL/GenBank/DDBJ databases">
        <title>Genome analysis of Colletotrichum orbiculare and Colletotrichum fructicola.</title>
        <authorList>
            <person name="Gan P.H.P."/>
            <person name="Ikeda K."/>
            <person name="Irieda H."/>
            <person name="Narusaka M."/>
            <person name="O'Connell R.J."/>
            <person name="Narusaka Y."/>
            <person name="Takano Y."/>
            <person name="Kubo Y."/>
            <person name="Shirasu K."/>
        </authorList>
    </citation>
    <scope>NUCLEOTIDE SEQUENCE</scope>
    <source>
        <strain evidence="2">Nara gc5</strain>
    </source>
</reference>
<reference evidence="3 4" key="3">
    <citation type="submission" date="2020-04" db="EMBL/GenBank/DDBJ databases">
        <title>Genome sequencing and assembly of multiple isolates from the Colletotrichum gloeosporioides species complex.</title>
        <authorList>
            <person name="Gan P."/>
            <person name="Shirasu K."/>
        </authorList>
    </citation>
    <scope>NUCLEOTIDE SEQUENCE [LARGE SCALE GENOMIC DNA]</scope>
    <source>
        <strain evidence="3 4">Nara gc5</strain>
    </source>
</reference>
<dbReference type="InParanoid" id="L2FR74"/>
<sequence length="312" mass="33788">MAPRHPKDHQKAYFILRSADYEPDCLIQLGQLIEDPHAPYRRIAPPLKPIPADIIHSSLRGDWYHEESSDKAGNFGVFAQFLAAVAAEMSAQASQEFTQSWSASQLETSFLELGAARECEYVTNSVKEAAVQKLLTRDSFFKRAIPVKKIIYMVTGLKIAKSPGIMTSEARRTIGGFAKLSGDPGTGGAISAGFQGGADRSKGTVESSVPCGDFVFAYRLRKIHVSFSNKVTLGNDVSGGELHGTGAASADDDSSYEDDSDEEASEELVDANEIDRILVENDDFGPSLPARDTTKEVIDGDDSDKCLIIMAD</sequence>
<dbReference type="Proteomes" id="UP000011096">
    <property type="component" value="Unassembled WGS sequence"/>
</dbReference>
<reference evidence="3 4" key="2">
    <citation type="submission" date="2012-08" db="EMBL/GenBank/DDBJ databases">
        <authorList>
            <person name="Gan P.H.P."/>
            <person name="Ikeda K."/>
            <person name="Irieda H."/>
            <person name="Narusaka M."/>
            <person name="O'Connell R.J."/>
            <person name="Narusaka Y."/>
            <person name="Takano Y."/>
            <person name="Kubo Y."/>
            <person name="Shirasu K."/>
        </authorList>
    </citation>
    <scope>NUCLEOTIDE SEQUENCE [LARGE SCALE GENOMIC DNA]</scope>
    <source>
        <strain evidence="3 4">Nara gc5</strain>
    </source>
</reference>
<proteinExistence type="predicted"/>
<organism evidence="2">
    <name type="scientific">Colletotrichum fructicola (strain Nara gc5)</name>
    <name type="common">Anthracnose fungus</name>
    <name type="synonym">Colletotrichum gloeosporioides (strain Nara gc5)</name>
    <dbReference type="NCBI Taxonomy" id="1213859"/>
    <lineage>
        <taxon>Eukaryota</taxon>
        <taxon>Fungi</taxon>
        <taxon>Dikarya</taxon>
        <taxon>Ascomycota</taxon>
        <taxon>Pezizomycotina</taxon>
        <taxon>Sordariomycetes</taxon>
        <taxon>Hypocreomycetidae</taxon>
        <taxon>Glomerellales</taxon>
        <taxon>Glomerellaceae</taxon>
        <taxon>Colletotrichum</taxon>
        <taxon>Colletotrichum gloeosporioides species complex</taxon>
    </lineage>
</organism>
<evidence type="ECO:0000313" key="4">
    <source>
        <dbReference type="Proteomes" id="UP000011096"/>
    </source>
</evidence>
<protein>
    <submittedName>
        <fullName evidence="2">Uncharacterized protein</fullName>
    </submittedName>
</protein>
<accession>L2FR74</accession>
<feature type="compositionally biased region" description="Acidic residues" evidence="1">
    <location>
        <begin position="250"/>
        <end position="272"/>
    </location>
</feature>
<dbReference type="EMBL" id="ANPB02000006">
    <property type="protein sequence ID" value="KAF4480660.1"/>
    <property type="molecule type" value="Genomic_DNA"/>
</dbReference>
<name>L2FR74_COLFN</name>
<dbReference type="OrthoDB" id="4500473at2759"/>
<gene>
    <name evidence="2" type="ORF">CGGC5_1280</name>
    <name evidence="3" type="ORF">CGGC5_v010477</name>
</gene>
<keyword evidence="4" id="KW-1185">Reference proteome</keyword>
<dbReference type="AlphaFoldDB" id="L2FR74"/>
<evidence type="ECO:0000313" key="2">
    <source>
        <dbReference type="EMBL" id="ELA28889.1"/>
    </source>
</evidence>
<feature type="region of interest" description="Disordered" evidence="1">
    <location>
        <begin position="242"/>
        <end position="273"/>
    </location>
</feature>
<dbReference type="STRING" id="1213859.L2FR74"/>
<dbReference type="HOGENOM" id="CLU_057547_0_0_1"/>
<evidence type="ECO:0000313" key="3">
    <source>
        <dbReference type="EMBL" id="KAF4480660.1"/>
    </source>
</evidence>